<keyword evidence="2" id="KW-1185">Reference proteome</keyword>
<comment type="caution">
    <text evidence="1">The sequence shown here is derived from an EMBL/GenBank/DDBJ whole genome shotgun (WGS) entry which is preliminary data.</text>
</comment>
<reference evidence="1 2" key="1">
    <citation type="submission" date="2021-06" db="EMBL/GenBank/DDBJ databases">
        <title>Caerostris extrusa draft genome.</title>
        <authorList>
            <person name="Kono N."/>
            <person name="Arakawa K."/>
        </authorList>
    </citation>
    <scope>NUCLEOTIDE SEQUENCE [LARGE SCALE GENOMIC DNA]</scope>
</reference>
<dbReference type="Proteomes" id="UP001054945">
    <property type="component" value="Unassembled WGS sequence"/>
</dbReference>
<name>A0AAV4P6N8_CAEEX</name>
<accession>A0AAV4P6N8</accession>
<gene>
    <name evidence="1" type="ORF">CEXT_81351</name>
</gene>
<proteinExistence type="predicted"/>
<sequence>MDSNYHILNSSVVKHQSVGYLMLTENCDGDKSKLWLHVGTRKYERKREVVAMTFADPAPFKSQNILYISGRPHRRASAKDDLHPMRKHDLAYYLYSSESLQKLQVSVLTVWEKPG</sequence>
<organism evidence="1 2">
    <name type="scientific">Caerostris extrusa</name>
    <name type="common">Bark spider</name>
    <name type="synonym">Caerostris bankana</name>
    <dbReference type="NCBI Taxonomy" id="172846"/>
    <lineage>
        <taxon>Eukaryota</taxon>
        <taxon>Metazoa</taxon>
        <taxon>Ecdysozoa</taxon>
        <taxon>Arthropoda</taxon>
        <taxon>Chelicerata</taxon>
        <taxon>Arachnida</taxon>
        <taxon>Araneae</taxon>
        <taxon>Araneomorphae</taxon>
        <taxon>Entelegynae</taxon>
        <taxon>Araneoidea</taxon>
        <taxon>Araneidae</taxon>
        <taxon>Caerostris</taxon>
    </lineage>
</organism>
<dbReference type="AlphaFoldDB" id="A0AAV4P6N8"/>
<evidence type="ECO:0000313" key="1">
    <source>
        <dbReference type="EMBL" id="GIX92875.1"/>
    </source>
</evidence>
<evidence type="ECO:0000313" key="2">
    <source>
        <dbReference type="Proteomes" id="UP001054945"/>
    </source>
</evidence>
<dbReference type="EMBL" id="BPLR01004169">
    <property type="protein sequence ID" value="GIX92875.1"/>
    <property type="molecule type" value="Genomic_DNA"/>
</dbReference>
<protein>
    <submittedName>
        <fullName evidence="1">Uncharacterized protein</fullName>
    </submittedName>
</protein>